<dbReference type="AlphaFoldDB" id="A0A7W8CRZ3"/>
<dbReference type="InterPro" id="IPR023577">
    <property type="entry name" value="CYTH_domain"/>
</dbReference>
<organism evidence="2 3">
    <name type="scientific">Planococcus koreensis</name>
    <dbReference type="NCBI Taxonomy" id="112331"/>
    <lineage>
        <taxon>Bacteria</taxon>
        <taxon>Bacillati</taxon>
        <taxon>Bacillota</taxon>
        <taxon>Bacilli</taxon>
        <taxon>Bacillales</taxon>
        <taxon>Caryophanaceae</taxon>
        <taxon>Planococcus</taxon>
    </lineage>
</organism>
<dbReference type="OrthoDB" id="384378at2"/>
<dbReference type="Gene3D" id="2.40.320.10">
    <property type="entry name" value="Hypothetical Protein Pfu-838710-001"/>
    <property type="match status" value="1"/>
</dbReference>
<evidence type="ECO:0000313" key="2">
    <source>
        <dbReference type="EMBL" id="MBB5179102.1"/>
    </source>
</evidence>
<proteinExistence type="predicted"/>
<sequence length="197" mass="22204">MSKELEIEFKNMLQQEEYEKLAAHYGFSESDVKTQENFYFDTPDFQLKNLKSALRIRKKQDGFECTLKTPAAHGHFEITDALAEDQATAMIEGQTFQAPEVCAALAELSVSPDALQLIGALTTHRMEMETADGLLVLDHSEYAGTEDYEIEFEVKEAAAGEKHFYDLLKSHSIPVRHANKKIARFMAAAERRQQGGL</sequence>
<dbReference type="InterPro" id="IPR033469">
    <property type="entry name" value="CYTH-like_dom_sf"/>
</dbReference>
<dbReference type="SMART" id="SM01118">
    <property type="entry name" value="CYTH"/>
    <property type="match status" value="1"/>
</dbReference>
<dbReference type="PIRSF" id="PIRSF012526">
    <property type="entry name" value="CYTH_UCP012526"/>
    <property type="match status" value="1"/>
</dbReference>
<evidence type="ECO:0000313" key="3">
    <source>
        <dbReference type="Proteomes" id="UP000525923"/>
    </source>
</evidence>
<protein>
    <submittedName>
        <fullName evidence="2">Uncharacterized protein YjbK</fullName>
    </submittedName>
</protein>
<keyword evidence="3" id="KW-1185">Reference proteome</keyword>
<feature type="domain" description="CYTH" evidence="1">
    <location>
        <begin position="4"/>
        <end position="192"/>
    </location>
</feature>
<name>A0A7W8CRZ3_9BACL</name>
<comment type="caution">
    <text evidence="2">The sequence shown here is derived from an EMBL/GenBank/DDBJ whole genome shotgun (WGS) entry which is preliminary data.</text>
</comment>
<reference evidence="2 3" key="1">
    <citation type="submission" date="2020-08" db="EMBL/GenBank/DDBJ databases">
        <title>Genomic Encyclopedia of Type Strains, Phase IV (KMG-IV): sequencing the most valuable type-strain genomes for metagenomic binning, comparative biology and taxonomic classification.</title>
        <authorList>
            <person name="Goeker M."/>
        </authorList>
    </citation>
    <scope>NUCLEOTIDE SEQUENCE [LARGE SCALE GENOMIC DNA]</scope>
    <source>
        <strain evidence="2 3">DSM 15895</strain>
    </source>
</reference>
<dbReference type="CDD" id="cd07762">
    <property type="entry name" value="CYTH-like_Pase_1"/>
    <property type="match status" value="1"/>
</dbReference>
<evidence type="ECO:0000259" key="1">
    <source>
        <dbReference type="PROSITE" id="PS51707"/>
    </source>
</evidence>
<dbReference type="Pfam" id="PF01928">
    <property type="entry name" value="CYTH"/>
    <property type="match status" value="1"/>
</dbReference>
<dbReference type="SUPFAM" id="SSF55154">
    <property type="entry name" value="CYTH-like phosphatases"/>
    <property type="match status" value="1"/>
</dbReference>
<dbReference type="InterPro" id="IPR009195">
    <property type="entry name" value="Uncharacterised_YjbK"/>
</dbReference>
<dbReference type="Proteomes" id="UP000525923">
    <property type="component" value="Unassembled WGS sequence"/>
</dbReference>
<dbReference type="PROSITE" id="PS51707">
    <property type="entry name" value="CYTH"/>
    <property type="match status" value="1"/>
</dbReference>
<dbReference type="EMBL" id="JACHHE010000001">
    <property type="protein sequence ID" value="MBB5179102.1"/>
    <property type="molecule type" value="Genomic_DNA"/>
</dbReference>
<gene>
    <name evidence="2" type="ORF">HNQ44_000524</name>
</gene>
<accession>A0A7W8CRZ3</accession>
<dbReference type="RefSeq" id="WP_135505592.1">
    <property type="nucleotide sequence ID" value="NZ_JACHHE010000001.1"/>
</dbReference>